<dbReference type="InterPro" id="IPR014748">
    <property type="entry name" value="Enoyl-CoA_hydra_C"/>
</dbReference>
<dbReference type="SUPFAM" id="SSF52096">
    <property type="entry name" value="ClpP/crotonase"/>
    <property type="match status" value="1"/>
</dbReference>
<proteinExistence type="inferred from homology"/>
<accession>A0A1E3R4P0</accession>
<dbReference type="AlphaFoldDB" id="A0A1E3R4P0"/>
<dbReference type="InterPro" id="IPR029045">
    <property type="entry name" value="ClpP/crotonase-like_dom_sf"/>
</dbReference>
<comment type="caution">
    <text evidence="2">The sequence shown here is derived from an EMBL/GenBank/DDBJ whole genome shotgun (WGS) entry which is preliminary data.</text>
</comment>
<evidence type="ECO:0000313" key="3">
    <source>
        <dbReference type="Proteomes" id="UP000094243"/>
    </source>
</evidence>
<protein>
    <recommendedName>
        <fullName evidence="4">Enoyl-CoA hydratase</fullName>
    </recommendedName>
</protein>
<dbReference type="GO" id="GO:0003824">
    <property type="term" value="F:catalytic activity"/>
    <property type="evidence" value="ECO:0007669"/>
    <property type="project" value="UniProtKB-ARBA"/>
</dbReference>
<reference evidence="3" key="1">
    <citation type="submission" date="2016-09" db="EMBL/GenBank/DDBJ databases">
        <authorList>
            <person name="Greninger A.L."/>
            <person name="Jerome K.R."/>
            <person name="Mcnair B."/>
            <person name="Wallis C."/>
            <person name="Fang F."/>
        </authorList>
    </citation>
    <scope>NUCLEOTIDE SEQUENCE [LARGE SCALE GENOMIC DNA]</scope>
    <source>
        <strain evidence="3">M7</strain>
    </source>
</reference>
<evidence type="ECO:0000256" key="1">
    <source>
        <dbReference type="ARBA" id="ARBA00005254"/>
    </source>
</evidence>
<organism evidence="2 3">
    <name type="scientific">Mycolicibacterium holsaticum</name>
    <dbReference type="NCBI Taxonomy" id="152142"/>
    <lineage>
        <taxon>Bacteria</taxon>
        <taxon>Bacillati</taxon>
        <taxon>Actinomycetota</taxon>
        <taxon>Actinomycetes</taxon>
        <taxon>Mycobacteriales</taxon>
        <taxon>Mycobacteriaceae</taxon>
        <taxon>Mycolicibacterium</taxon>
    </lineage>
</organism>
<keyword evidence="3" id="KW-1185">Reference proteome</keyword>
<dbReference type="InterPro" id="IPR001753">
    <property type="entry name" value="Enoyl-CoA_hydra/iso"/>
</dbReference>
<dbReference type="Gene3D" id="1.10.12.10">
    <property type="entry name" value="Lyase 2-enoyl-coa Hydratase, Chain A, domain 2"/>
    <property type="match status" value="1"/>
</dbReference>
<dbReference type="EMBL" id="MIGZ01000236">
    <property type="protein sequence ID" value="ODQ84794.1"/>
    <property type="molecule type" value="Genomic_DNA"/>
</dbReference>
<dbReference type="Pfam" id="PF00378">
    <property type="entry name" value="ECH_1"/>
    <property type="match status" value="1"/>
</dbReference>
<evidence type="ECO:0008006" key="4">
    <source>
        <dbReference type="Google" id="ProtNLM"/>
    </source>
</evidence>
<dbReference type="PANTHER" id="PTHR43802">
    <property type="entry name" value="ENOYL-COA HYDRATASE"/>
    <property type="match status" value="1"/>
</dbReference>
<dbReference type="PANTHER" id="PTHR43802:SF1">
    <property type="entry name" value="IP11341P-RELATED"/>
    <property type="match status" value="1"/>
</dbReference>
<dbReference type="Gene3D" id="3.90.226.10">
    <property type="entry name" value="2-enoyl-CoA Hydratase, Chain A, domain 1"/>
    <property type="match status" value="1"/>
</dbReference>
<gene>
    <name evidence="2" type="ORF">BHQ17_25850</name>
</gene>
<sequence>MADSHGPVVVDQRDHVLYVRLNRPQAGNALDWSTFEGLHAAFNRLNDDPDVWVGVLTGTGDEIFCAGADLKSLPREVAEKRKQGIPLPDTIMHNLRVRKPLLCVLNGDAHGGGAELAIACDMRIAADHVRIALPEARVGMIPAGGATYRLPQLIGRGRALRMMMTGEPVSATDAYNWGLVDRVVPRTGLAEATTECVTAILGSAPLAVQTIKELVDTSATANSELIDAEAKAIARIQRTADAAEGTRAFLERRPPAWCGK</sequence>
<evidence type="ECO:0000313" key="2">
    <source>
        <dbReference type="EMBL" id="ODQ84794.1"/>
    </source>
</evidence>
<dbReference type="CDD" id="cd06558">
    <property type="entry name" value="crotonase-like"/>
    <property type="match status" value="1"/>
</dbReference>
<name>A0A1E3R4P0_9MYCO</name>
<comment type="similarity">
    <text evidence="1">Belongs to the enoyl-CoA hydratase/isomerase family.</text>
</comment>
<dbReference type="Proteomes" id="UP000094243">
    <property type="component" value="Unassembled WGS sequence"/>
</dbReference>